<keyword evidence="1" id="KW-0812">Transmembrane</keyword>
<keyword evidence="3" id="KW-1185">Reference proteome</keyword>
<gene>
    <name evidence="2" type="ORF">AO384_0092</name>
</gene>
<dbReference type="InterPro" id="IPR038750">
    <property type="entry name" value="YczE/YyaS-like"/>
</dbReference>
<proteinExistence type="predicted"/>
<evidence type="ECO:0000313" key="3">
    <source>
        <dbReference type="Proteomes" id="UP000078228"/>
    </source>
</evidence>
<keyword evidence="1" id="KW-0472">Membrane</keyword>
<dbReference type="PANTHER" id="PTHR40078:SF1">
    <property type="entry name" value="INTEGRAL MEMBRANE PROTEIN"/>
    <property type="match status" value="1"/>
</dbReference>
<feature type="transmembrane region" description="Helical" evidence="1">
    <location>
        <begin position="63"/>
        <end position="81"/>
    </location>
</feature>
<sequence>MKKRVLPNTPWSNTSYWTLKAKPLAMLCASLSLFGFGEALLLKSQLGSSPWTVFAQGLSVQTGLNIGLLTFIISCGVLALWIPLKQRFGLGTILNICIIALSLGLFDVWLPVVDDLVWQILLAVLGVVIVGIASSLYLTSHMGAGPRDGLMVGLTQLTGLKVGVIRTFLEGTVCLIGWLLGGVVGLATLLFAFGVGWVVQVSLDVLFNKYASINQALSRA</sequence>
<feature type="transmembrane region" description="Helical" evidence="1">
    <location>
        <begin position="175"/>
        <end position="199"/>
    </location>
</feature>
<accession>A0A198UPQ6</accession>
<feature type="transmembrane region" description="Helical" evidence="1">
    <location>
        <begin position="88"/>
        <end position="110"/>
    </location>
</feature>
<keyword evidence="1" id="KW-1133">Transmembrane helix</keyword>
<feature type="transmembrane region" description="Helical" evidence="1">
    <location>
        <begin position="116"/>
        <end position="138"/>
    </location>
</feature>
<evidence type="ECO:0000313" key="2">
    <source>
        <dbReference type="EMBL" id="OAU98331.1"/>
    </source>
</evidence>
<protein>
    <submittedName>
        <fullName evidence="2">INTEGRAL MEMBRANE protein Rhomboid family</fullName>
    </submittedName>
</protein>
<evidence type="ECO:0000256" key="1">
    <source>
        <dbReference type="SAM" id="Phobius"/>
    </source>
</evidence>
<dbReference type="PANTHER" id="PTHR40078">
    <property type="entry name" value="INTEGRAL MEMBRANE PROTEIN-RELATED"/>
    <property type="match status" value="1"/>
</dbReference>
<dbReference type="Pfam" id="PF19700">
    <property type="entry name" value="DUF6198"/>
    <property type="match status" value="1"/>
</dbReference>
<dbReference type="Proteomes" id="UP000078228">
    <property type="component" value="Unassembled WGS sequence"/>
</dbReference>
<dbReference type="OrthoDB" id="154912at2"/>
<dbReference type="RefSeq" id="WP_064610752.1">
    <property type="nucleotide sequence ID" value="NZ_LXHB01000050.1"/>
</dbReference>
<organism evidence="2 3">
    <name type="scientific">Moraxella catarrhalis</name>
    <name type="common">Branhamella catarrhalis</name>
    <dbReference type="NCBI Taxonomy" id="480"/>
    <lineage>
        <taxon>Bacteria</taxon>
        <taxon>Pseudomonadati</taxon>
        <taxon>Pseudomonadota</taxon>
        <taxon>Gammaproteobacteria</taxon>
        <taxon>Moraxellales</taxon>
        <taxon>Moraxellaceae</taxon>
        <taxon>Moraxella</taxon>
    </lineage>
</organism>
<dbReference type="EMBL" id="LXHC01000002">
    <property type="protein sequence ID" value="OAU98331.1"/>
    <property type="molecule type" value="Genomic_DNA"/>
</dbReference>
<reference evidence="2 3" key="1">
    <citation type="journal article" date="2016" name="Genome Biol. Evol.">
        <title>Comparative Genomic Analyses of the Moraxella catarrhalis Serosensitive and Seroresistant Lineages Demonstrate Their Independent Evolution.</title>
        <authorList>
            <person name="Earl J.P."/>
            <person name="de Vries S.P."/>
            <person name="Ahmed A."/>
            <person name="Powell E."/>
            <person name="Schultz M.P."/>
            <person name="Hermans P.W."/>
            <person name="Hill D.J."/>
            <person name="Zhou Z."/>
            <person name="Constantinidou C.I."/>
            <person name="Hu F.Z."/>
            <person name="Bootsma H.J."/>
            <person name="Ehrlich G.D."/>
        </authorList>
    </citation>
    <scope>NUCLEOTIDE SEQUENCE [LARGE SCALE GENOMIC DNA]</scope>
    <source>
        <strain evidence="2 3">Z7542</strain>
    </source>
</reference>
<dbReference type="PATRIC" id="fig|480.237.peg.1845"/>
<comment type="caution">
    <text evidence="2">The sequence shown here is derived from an EMBL/GenBank/DDBJ whole genome shotgun (WGS) entry which is preliminary data.</text>
</comment>
<name>A0A198UPQ6_MORCA</name>
<dbReference type="AlphaFoldDB" id="A0A198UPQ6"/>